<evidence type="ECO:0000256" key="5">
    <source>
        <dbReference type="ARBA" id="ARBA00023163"/>
    </source>
</evidence>
<dbReference type="GeneID" id="64979522"/>
<name>A0A7R7XXG9_9EURO</name>
<evidence type="ECO:0000256" key="4">
    <source>
        <dbReference type="ARBA" id="ARBA00023125"/>
    </source>
</evidence>
<dbReference type="PANTHER" id="PTHR31313:SF81">
    <property type="entry name" value="TY1 ENHANCER ACTIVATOR"/>
    <property type="match status" value="1"/>
</dbReference>
<dbReference type="EMBL" id="AP024449">
    <property type="protein sequence ID" value="BCS29525.1"/>
    <property type="molecule type" value="Genomic_DNA"/>
</dbReference>
<keyword evidence="5" id="KW-0804">Transcription</keyword>
<feature type="region of interest" description="Disordered" evidence="7">
    <location>
        <begin position="630"/>
        <end position="675"/>
    </location>
</feature>
<protein>
    <recommendedName>
        <fullName evidence="8">Xylanolytic transcriptional activator regulatory domain-containing protein</fullName>
    </recommendedName>
</protein>
<dbReference type="GO" id="GO:0008270">
    <property type="term" value="F:zinc ion binding"/>
    <property type="evidence" value="ECO:0007669"/>
    <property type="project" value="InterPro"/>
</dbReference>
<dbReference type="PANTHER" id="PTHR31313">
    <property type="entry name" value="TY1 ENHANCER ACTIVATOR"/>
    <property type="match status" value="1"/>
</dbReference>
<accession>A0A7R7XXG9</accession>
<evidence type="ECO:0000259" key="8">
    <source>
        <dbReference type="SMART" id="SM00906"/>
    </source>
</evidence>
<keyword evidence="4" id="KW-0238">DNA-binding</keyword>
<reference evidence="9" key="1">
    <citation type="submission" date="2021-01" db="EMBL/GenBank/DDBJ databases">
        <authorList>
            <consortium name="Aspergillus puulaauensis MK2 genome sequencing consortium"/>
            <person name="Kazuki M."/>
            <person name="Futagami T."/>
        </authorList>
    </citation>
    <scope>NUCLEOTIDE SEQUENCE</scope>
    <source>
        <strain evidence="9">MK2</strain>
    </source>
</reference>
<evidence type="ECO:0000256" key="1">
    <source>
        <dbReference type="ARBA" id="ARBA00022723"/>
    </source>
</evidence>
<dbReference type="InterPro" id="IPR007219">
    <property type="entry name" value="XnlR_reg_dom"/>
</dbReference>
<feature type="region of interest" description="Disordered" evidence="7">
    <location>
        <begin position="119"/>
        <end position="141"/>
    </location>
</feature>
<keyword evidence="6" id="KW-0539">Nucleus</keyword>
<dbReference type="Pfam" id="PF04082">
    <property type="entry name" value="Fungal_trans"/>
    <property type="match status" value="1"/>
</dbReference>
<gene>
    <name evidence="9" type="ORF">APUU_71095S</name>
</gene>
<feature type="compositionally biased region" description="Polar residues" evidence="7">
    <location>
        <begin position="646"/>
        <end position="662"/>
    </location>
</feature>
<evidence type="ECO:0000256" key="6">
    <source>
        <dbReference type="ARBA" id="ARBA00023242"/>
    </source>
</evidence>
<feature type="region of interest" description="Disordered" evidence="7">
    <location>
        <begin position="26"/>
        <end position="47"/>
    </location>
</feature>
<reference evidence="9" key="2">
    <citation type="submission" date="2021-02" db="EMBL/GenBank/DDBJ databases">
        <title>Aspergillus puulaauensis MK2 genome sequence.</title>
        <authorList>
            <person name="Futagami T."/>
            <person name="Mori K."/>
            <person name="Kadooka C."/>
            <person name="Tanaka T."/>
        </authorList>
    </citation>
    <scope>NUCLEOTIDE SEQUENCE</scope>
    <source>
        <strain evidence="9">MK2</strain>
    </source>
</reference>
<dbReference type="SMART" id="SM00906">
    <property type="entry name" value="Fungal_trans"/>
    <property type="match status" value="1"/>
</dbReference>
<feature type="domain" description="Xylanolytic transcriptional activator regulatory" evidence="8">
    <location>
        <begin position="326"/>
        <end position="403"/>
    </location>
</feature>
<dbReference type="Proteomes" id="UP000654913">
    <property type="component" value="Chromosome 7"/>
</dbReference>
<dbReference type="AlphaFoldDB" id="A0A7R7XXG9"/>
<sequence length="781" mass="86903">MTDRPNPRKRVSLACEQCRAKRTRVGSTVMPASEADADADNSVTEDSPNVAHVCRRTVPANTPAAKINESTSPGELFLTLANSDRPPSKRYVQSLQAHIAVLERQLVELGGKVSRLETGRENAATADGEPNSPPNNLVETKSSDLRDPIEELTQRAGRLNIGEDGQLRYFGAQSNYHLLHGPIYNETTRPIQEFQEIGLATAGLLCRAVDVPQGLQDHLLGLYWRWQNPWLYMIHKGSFMSDYRNGGRGKFCSPVLLFAIFALSSRYSDRVEVRSDPEDPHSAGNRFAEQAKILLQHECEAPTTTTVQAASLLSLRWMSENKESLGWLYIGMATRMAYNLGLNLDCASWVAAGMISEQDAEVRRITWWGCYKLDKLYCIGLGRPGTTRLSDITCQKPKLEPEVEFEPWLPEGKQDDSMLGAHTRTITAMRYSCDHLSMISEALETIYAPGHRVSEPEAEKIVARADVAFNTFYNSLPSHLRLPSSPRTPSCPHIYQLHIQFHVLQIQLHRPLIRHRHVPSQEVEEADTHLEACRKSATTISRILKTYQVHYTLRLTPVVTVVNTFSAAVIHLMGAASPDEEIRRSAQRCLRICILALEQMALAWMWSRRALRAVRLLAREWLITDPTLLSSREHEDDGNGNGDGNMRSQTPSKEIEDTSMSACNGAPPTPSLQPLEPAPQYWTLGGSTDTGLDMPFQGASGVQPRDLSFCDFGDFSDPTYLGLDLNDTDWLASLNAVEGLGGGFDSSAQADPWVTSALSQYPFQDQWVGIPEALWPVQDGV</sequence>
<keyword evidence="10" id="KW-1185">Reference proteome</keyword>
<dbReference type="OrthoDB" id="2154091at2759"/>
<evidence type="ECO:0000313" key="9">
    <source>
        <dbReference type="EMBL" id="BCS29525.1"/>
    </source>
</evidence>
<keyword evidence="2" id="KW-0862">Zinc</keyword>
<evidence type="ECO:0000256" key="7">
    <source>
        <dbReference type="SAM" id="MobiDB-lite"/>
    </source>
</evidence>
<evidence type="ECO:0000256" key="2">
    <source>
        <dbReference type="ARBA" id="ARBA00022833"/>
    </source>
</evidence>
<dbReference type="RefSeq" id="XP_041561711.1">
    <property type="nucleotide sequence ID" value="XM_041696041.1"/>
</dbReference>
<keyword evidence="3" id="KW-0805">Transcription regulation</keyword>
<dbReference type="InterPro" id="IPR051615">
    <property type="entry name" value="Transcr_Regulatory_Elem"/>
</dbReference>
<dbReference type="GO" id="GO:0003677">
    <property type="term" value="F:DNA binding"/>
    <property type="evidence" value="ECO:0007669"/>
    <property type="project" value="UniProtKB-KW"/>
</dbReference>
<organism evidence="9 10">
    <name type="scientific">Aspergillus puulaauensis</name>
    <dbReference type="NCBI Taxonomy" id="1220207"/>
    <lineage>
        <taxon>Eukaryota</taxon>
        <taxon>Fungi</taxon>
        <taxon>Dikarya</taxon>
        <taxon>Ascomycota</taxon>
        <taxon>Pezizomycotina</taxon>
        <taxon>Eurotiomycetes</taxon>
        <taxon>Eurotiomycetidae</taxon>
        <taxon>Eurotiales</taxon>
        <taxon>Aspergillaceae</taxon>
        <taxon>Aspergillus</taxon>
    </lineage>
</organism>
<evidence type="ECO:0000313" key="10">
    <source>
        <dbReference type="Proteomes" id="UP000654913"/>
    </source>
</evidence>
<dbReference type="GO" id="GO:0006351">
    <property type="term" value="P:DNA-templated transcription"/>
    <property type="evidence" value="ECO:0007669"/>
    <property type="project" value="InterPro"/>
</dbReference>
<dbReference type="CDD" id="cd12148">
    <property type="entry name" value="fungal_TF_MHR"/>
    <property type="match status" value="1"/>
</dbReference>
<proteinExistence type="predicted"/>
<evidence type="ECO:0000256" key="3">
    <source>
        <dbReference type="ARBA" id="ARBA00023015"/>
    </source>
</evidence>
<keyword evidence="1" id="KW-0479">Metal-binding</keyword>
<dbReference type="KEGG" id="apuu:APUU_71095S"/>